<dbReference type="EMBL" id="JAKMAI010000001">
    <property type="protein sequence ID" value="MCM0158210.1"/>
    <property type="molecule type" value="Genomic_DNA"/>
</dbReference>
<sequence>MKINDKTGKIIKSIVVNDKNDLFIINSLGMILEIKSIEIKVTKKIYREYY</sequence>
<accession>A0ABT0TW30</accession>
<evidence type="ECO:0000313" key="2">
    <source>
        <dbReference type="Proteomes" id="UP001203831"/>
    </source>
</evidence>
<protein>
    <submittedName>
        <fullName evidence="1">Uncharacterized protein</fullName>
    </submittedName>
</protein>
<keyword evidence="2" id="KW-1185">Reference proteome</keyword>
<comment type="caution">
    <text evidence="1">The sequence shown here is derived from an EMBL/GenBank/DDBJ whole genome shotgun (WGS) entry which is preliminary data.</text>
</comment>
<reference evidence="1" key="1">
    <citation type="submission" date="2022-01" db="EMBL/GenBank/DDBJ databases">
        <title>Genome assemble of Metamasius hemipterus Nardonella endosymbiont.</title>
        <authorList>
            <person name="Palmieri L."/>
            <person name="Pavarini R."/>
            <person name="Sharma P."/>
        </authorList>
    </citation>
    <scope>NUCLEOTIDE SEQUENCE [LARGE SCALE GENOMIC DNA]</scope>
    <source>
        <strain evidence="1">NARMHE1</strain>
    </source>
</reference>
<organism evidence="1 2">
    <name type="scientific">endosymbiont of Metamasius hemipterus</name>
    <dbReference type="NCBI Taxonomy" id="204627"/>
    <lineage>
        <taxon>Bacteria</taxon>
        <taxon>Pseudomonadati</taxon>
        <taxon>Pseudomonadota</taxon>
        <taxon>Gammaproteobacteria</taxon>
        <taxon>Candidatus Nardonella</taxon>
    </lineage>
</organism>
<proteinExistence type="predicted"/>
<gene>
    <name evidence="1" type="ORF">L7J86_00005</name>
</gene>
<name>A0ABT0TW30_9GAMM</name>
<dbReference type="Proteomes" id="UP001203831">
    <property type="component" value="Unassembled WGS sequence"/>
</dbReference>
<dbReference type="RefSeq" id="WP_250672578.1">
    <property type="nucleotide sequence ID" value="NZ_JAKMAI010000001.1"/>
</dbReference>
<evidence type="ECO:0000313" key="1">
    <source>
        <dbReference type="EMBL" id="MCM0158210.1"/>
    </source>
</evidence>